<dbReference type="InterPro" id="IPR004302">
    <property type="entry name" value="Cellulose/chitin-bd_N"/>
</dbReference>
<organism evidence="6 7">
    <name type="scientific">Streptomyces gossypii</name>
    <dbReference type="NCBI Taxonomy" id="2883101"/>
    <lineage>
        <taxon>Bacteria</taxon>
        <taxon>Bacillati</taxon>
        <taxon>Actinomycetota</taxon>
        <taxon>Actinomycetes</taxon>
        <taxon>Kitasatosporales</taxon>
        <taxon>Streptomycetaceae</taxon>
        <taxon>Streptomyces</taxon>
    </lineage>
</organism>
<dbReference type="SUPFAM" id="SSF51055">
    <property type="entry name" value="Carbohydrate binding domain"/>
    <property type="match status" value="1"/>
</dbReference>
<dbReference type="CDD" id="cd21177">
    <property type="entry name" value="LPMO_AA10"/>
    <property type="match status" value="1"/>
</dbReference>
<dbReference type="CDD" id="cd12215">
    <property type="entry name" value="ChiC_BD"/>
    <property type="match status" value="1"/>
</dbReference>
<dbReference type="EMBL" id="JAJAGO010000015">
    <property type="protein sequence ID" value="MCT2593701.1"/>
    <property type="molecule type" value="Genomic_DNA"/>
</dbReference>
<feature type="domain" description="Chitin-binding type-3" evidence="4">
    <location>
        <begin position="188"/>
        <end position="233"/>
    </location>
</feature>
<evidence type="ECO:0000256" key="2">
    <source>
        <dbReference type="ARBA" id="ARBA00022801"/>
    </source>
</evidence>
<reference evidence="6 7" key="1">
    <citation type="submission" date="2021-10" db="EMBL/GenBank/DDBJ databases">
        <title>Streptomyces gossypii sp. nov., isolated from soil collected from cotton field.</title>
        <authorList>
            <person name="Ge X."/>
            <person name="Chen X."/>
            <person name="Liu W."/>
        </authorList>
    </citation>
    <scope>NUCLEOTIDE SEQUENCE [LARGE SCALE GENOMIC DNA]</scope>
    <source>
        <strain evidence="6 7">N2-109</strain>
    </source>
</reference>
<evidence type="ECO:0000313" key="5">
    <source>
        <dbReference type="EMBL" id="MCT2592968.1"/>
    </source>
</evidence>
<dbReference type="GO" id="GO:0004497">
    <property type="term" value="F:monooxygenase activity"/>
    <property type="evidence" value="ECO:0007669"/>
    <property type="project" value="UniProtKB-KW"/>
</dbReference>
<dbReference type="InterPro" id="IPR036573">
    <property type="entry name" value="CBM_sf_5/12"/>
</dbReference>
<name>A0ABT2K0S1_9ACTN</name>
<feature type="chain" id="PRO_5045032292" evidence="3">
    <location>
        <begin position="31"/>
        <end position="239"/>
    </location>
</feature>
<keyword evidence="6" id="KW-0560">Oxidoreductase</keyword>
<keyword evidence="2" id="KW-0378">Hydrolase</keyword>
<dbReference type="SUPFAM" id="SSF81296">
    <property type="entry name" value="E set domains"/>
    <property type="match status" value="1"/>
</dbReference>
<dbReference type="Gene3D" id="2.10.10.20">
    <property type="entry name" value="Carbohydrate-binding module superfamily 5/12"/>
    <property type="match status" value="1"/>
</dbReference>
<dbReference type="Proteomes" id="UP001156389">
    <property type="component" value="Unassembled WGS sequence"/>
</dbReference>
<comment type="caution">
    <text evidence="6">The sequence shown here is derived from an EMBL/GenBank/DDBJ whole genome shotgun (WGS) entry which is preliminary data.</text>
</comment>
<dbReference type="InterPro" id="IPR051024">
    <property type="entry name" value="GlcNAc_Chitin_IntDeg"/>
</dbReference>
<sequence length="239" mass="25175">MNTKRRLAVMIGAGIAPLLAVTLPTGTASAHGYVNSPPSRQAQCAAGTVDCGQIKYEPHSVEGPKGLKSCSGGNSRFAELDDDSKGWKATPVDSSTTFTWKLTARHATSTWQYFVGGQKVAEFNDGGAQPPATVNHQVDFGNLTGKQKVLAVWNVADTDNAFYSCIDVNIGGDPGGPGEPGDPDDCTATAWDAGSVYNGGDTVTWGDHTWRARWWVQGQEPGSSGEWGVWEDLGACAPA</sequence>
<dbReference type="InterPro" id="IPR003610">
    <property type="entry name" value="CBM5/12"/>
</dbReference>
<keyword evidence="1 3" id="KW-0732">Signal</keyword>
<dbReference type="PANTHER" id="PTHR34823:SF1">
    <property type="entry name" value="CHITIN-BINDING TYPE-4 DOMAIN-CONTAINING PROTEIN"/>
    <property type="match status" value="1"/>
</dbReference>
<dbReference type="Pfam" id="PF02839">
    <property type="entry name" value="CBM_5_12"/>
    <property type="match status" value="1"/>
</dbReference>
<evidence type="ECO:0000256" key="1">
    <source>
        <dbReference type="ARBA" id="ARBA00022729"/>
    </source>
</evidence>
<feature type="signal peptide" evidence="3">
    <location>
        <begin position="1"/>
        <end position="30"/>
    </location>
</feature>
<dbReference type="RefSeq" id="WP_260220320.1">
    <property type="nucleotide sequence ID" value="NZ_JAJAGO010000012.1"/>
</dbReference>
<keyword evidence="6" id="KW-0503">Monooxygenase</keyword>
<evidence type="ECO:0000256" key="3">
    <source>
        <dbReference type="SAM" id="SignalP"/>
    </source>
</evidence>
<dbReference type="PANTHER" id="PTHR34823">
    <property type="entry name" value="GLCNAC-BINDING PROTEIN A"/>
    <property type="match status" value="1"/>
</dbReference>
<keyword evidence="7" id="KW-1185">Reference proteome</keyword>
<dbReference type="EMBL" id="JAJAGO010000012">
    <property type="protein sequence ID" value="MCT2592968.1"/>
    <property type="molecule type" value="Genomic_DNA"/>
</dbReference>
<evidence type="ECO:0000313" key="7">
    <source>
        <dbReference type="Proteomes" id="UP001156389"/>
    </source>
</evidence>
<dbReference type="Pfam" id="PF03067">
    <property type="entry name" value="LPMO_10"/>
    <property type="match status" value="1"/>
</dbReference>
<evidence type="ECO:0000259" key="4">
    <source>
        <dbReference type="SMART" id="SM00495"/>
    </source>
</evidence>
<evidence type="ECO:0000313" key="6">
    <source>
        <dbReference type="EMBL" id="MCT2593701.1"/>
    </source>
</evidence>
<gene>
    <name evidence="5" type="ORF">LHJ74_24155</name>
    <name evidence="6" type="ORF">LHJ74_27990</name>
</gene>
<dbReference type="InterPro" id="IPR014756">
    <property type="entry name" value="Ig_E-set"/>
</dbReference>
<proteinExistence type="predicted"/>
<protein>
    <submittedName>
        <fullName evidence="6">Lytic polysaccharide monooxygenase</fullName>
    </submittedName>
</protein>
<dbReference type="SMART" id="SM00495">
    <property type="entry name" value="ChtBD3"/>
    <property type="match status" value="1"/>
</dbReference>
<dbReference type="Gene3D" id="2.70.50.50">
    <property type="entry name" value="chitin-binding protein cbp21"/>
    <property type="match status" value="1"/>
</dbReference>
<accession>A0ABT2K0S1</accession>